<dbReference type="Proteomes" id="UP000245712">
    <property type="component" value="Unassembled WGS sequence"/>
</dbReference>
<organism evidence="1 2">
    <name type="scientific">Paraburkholderia unamae</name>
    <dbReference type="NCBI Taxonomy" id="219649"/>
    <lineage>
        <taxon>Bacteria</taxon>
        <taxon>Pseudomonadati</taxon>
        <taxon>Pseudomonadota</taxon>
        <taxon>Betaproteobacteria</taxon>
        <taxon>Burkholderiales</taxon>
        <taxon>Burkholderiaceae</taxon>
        <taxon>Paraburkholderia</taxon>
    </lineage>
</organism>
<evidence type="ECO:0000313" key="1">
    <source>
        <dbReference type="EMBL" id="PVX60085.1"/>
    </source>
</evidence>
<proteinExistence type="predicted"/>
<reference evidence="1 2" key="1">
    <citation type="submission" date="2018-05" db="EMBL/GenBank/DDBJ databases">
        <title>Genomic Encyclopedia of Type Strains, Phase IV (KMG-V): Genome sequencing to study the core and pangenomes of soil and plant-associated prokaryotes.</title>
        <authorList>
            <person name="Whitman W."/>
        </authorList>
    </citation>
    <scope>NUCLEOTIDE SEQUENCE [LARGE SCALE GENOMIC DNA]</scope>
    <source>
        <strain evidence="1 2">SCZa-39</strain>
    </source>
</reference>
<comment type="caution">
    <text evidence="1">The sequence shown here is derived from an EMBL/GenBank/DDBJ whole genome shotgun (WGS) entry which is preliminary data.</text>
</comment>
<keyword evidence="2" id="KW-1185">Reference proteome</keyword>
<accession>A0ABX5KA03</accession>
<dbReference type="RefSeq" id="WP_112177647.1">
    <property type="nucleotide sequence ID" value="NZ_CAJZAT010000228.1"/>
</dbReference>
<dbReference type="EMBL" id="QEOB01000047">
    <property type="protein sequence ID" value="PVX60085.1"/>
    <property type="molecule type" value="Genomic_DNA"/>
</dbReference>
<name>A0ABX5KA03_9BURK</name>
<protein>
    <submittedName>
        <fullName evidence="1">Uncharacterized protein DUF3331</fullName>
    </submittedName>
</protein>
<gene>
    <name evidence="1" type="ORF">C7402_14735</name>
</gene>
<evidence type="ECO:0000313" key="2">
    <source>
        <dbReference type="Proteomes" id="UP000245712"/>
    </source>
</evidence>
<sequence>MEAQTQVVDPWQMTIGLLGLLSGETCPGNPVPAARKPASRRSADKPVPGLTIRVLERATATRVTLAWRDPSRCAYCDQEWYRTRARRSGVCAVSGREIRRGEDVYRPRPMRPQALNADAMIHSVVLDEAGRA</sequence>
<dbReference type="InterPro" id="IPR021769">
    <property type="entry name" value="DUF3331"/>
</dbReference>
<dbReference type="Pfam" id="PF11811">
    <property type="entry name" value="DUF3331"/>
    <property type="match status" value="1"/>
</dbReference>